<dbReference type="EMBL" id="FNPB01000006">
    <property type="protein sequence ID" value="SDY08869.1"/>
    <property type="molecule type" value="Genomic_DNA"/>
</dbReference>
<accession>A0A1H3H2J9</accession>
<evidence type="ECO:0000313" key="2">
    <source>
        <dbReference type="EMBL" id="SDY08869.1"/>
    </source>
</evidence>
<dbReference type="STRING" id="660517.SAMN04487946_10681"/>
<name>A0A1H3H2J9_9EURY</name>
<protein>
    <submittedName>
        <fullName evidence="2">Uncharacterized protein</fullName>
    </submittedName>
</protein>
<dbReference type="OrthoDB" id="178002at2157"/>
<keyword evidence="3" id="KW-1185">Reference proteome</keyword>
<organism evidence="2 3">
    <name type="scientific">Halobellus clavatus</name>
    <dbReference type="NCBI Taxonomy" id="660517"/>
    <lineage>
        <taxon>Archaea</taxon>
        <taxon>Methanobacteriati</taxon>
        <taxon>Methanobacteriota</taxon>
        <taxon>Stenosarchaea group</taxon>
        <taxon>Halobacteria</taxon>
        <taxon>Halobacteriales</taxon>
        <taxon>Haloferacaceae</taxon>
        <taxon>Halobellus</taxon>
    </lineage>
</organism>
<gene>
    <name evidence="2" type="ORF">SAMN04487946_10681</name>
</gene>
<reference evidence="3" key="1">
    <citation type="submission" date="2016-10" db="EMBL/GenBank/DDBJ databases">
        <authorList>
            <person name="Varghese N."/>
            <person name="Submissions S."/>
        </authorList>
    </citation>
    <scope>NUCLEOTIDE SEQUENCE [LARGE SCALE GENOMIC DNA]</scope>
    <source>
        <strain evidence="3">CGMCC 1.10118</strain>
    </source>
</reference>
<sequence>MALPDDLKEAAEEAEDLPNPRDIVAEDEEVPLEELFDEAFMTAHTDFDTFDEMVAASPSSASAASELDLIPRGEWDDFVAETTEYDDEEEFVFAVRDHWVATKLGLN</sequence>
<feature type="compositionally biased region" description="Basic and acidic residues" evidence="1">
    <location>
        <begin position="1"/>
        <end position="11"/>
    </location>
</feature>
<feature type="region of interest" description="Disordered" evidence="1">
    <location>
        <begin position="1"/>
        <end position="21"/>
    </location>
</feature>
<dbReference type="AlphaFoldDB" id="A0A1H3H2J9"/>
<dbReference type="Proteomes" id="UP000199170">
    <property type="component" value="Unassembled WGS sequence"/>
</dbReference>
<dbReference type="RefSeq" id="WP_089767188.1">
    <property type="nucleotide sequence ID" value="NZ_FNPB01000006.1"/>
</dbReference>
<evidence type="ECO:0000313" key="3">
    <source>
        <dbReference type="Proteomes" id="UP000199170"/>
    </source>
</evidence>
<evidence type="ECO:0000256" key="1">
    <source>
        <dbReference type="SAM" id="MobiDB-lite"/>
    </source>
</evidence>
<proteinExistence type="predicted"/>